<accession>A0AA39YJL7</accession>
<name>A0AA39YJL7_9PEZI</name>
<dbReference type="InterPro" id="IPR002347">
    <property type="entry name" value="SDR_fam"/>
</dbReference>
<dbReference type="PANTHER" id="PTHR43157">
    <property type="entry name" value="PHOSPHATIDYLINOSITOL-GLYCAN BIOSYNTHESIS CLASS F PROTEIN-RELATED"/>
    <property type="match status" value="1"/>
</dbReference>
<dbReference type="SUPFAM" id="SSF51735">
    <property type="entry name" value="NAD(P)-binding Rossmann-fold domains"/>
    <property type="match status" value="1"/>
</dbReference>
<organism evidence="2 3">
    <name type="scientific">Cercophora newfieldiana</name>
    <dbReference type="NCBI Taxonomy" id="92897"/>
    <lineage>
        <taxon>Eukaryota</taxon>
        <taxon>Fungi</taxon>
        <taxon>Dikarya</taxon>
        <taxon>Ascomycota</taxon>
        <taxon>Pezizomycotina</taxon>
        <taxon>Sordariomycetes</taxon>
        <taxon>Sordariomycetidae</taxon>
        <taxon>Sordariales</taxon>
        <taxon>Lasiosphaeriaceae</taxon>
        <taxon>Cercophora</taxon>
    </lineage>
</organism>
<proteinExistence type="predicted"/>
<keyword evidence="3" id="KW-1185">Reference proteome</keyword>
<dbReference type="Pfam" id="PF00106">
    <property type="entry name" value="adh_short"/>
    <property type="match status" value="1"/>
</dbReference>
<dbReference type="InterPro" id="IPR036291">
    <property type="entry name" value="NAD(P)-bd_dom_sf"/>
</dbReference>
<keyword evidence="1" id="KW-0560">Oxidoreductase</keyword>
<dbReference type="AlphaFoldDB" id="A0AA39YJL7"/>
<dbReference type="Gene3D" id="3.40.50.720">
    <property type="entry name" value="NAD(P)-binding Rossmann-like Domain"/>
    <property type="match status" value="1"/>
</dbReference>
<dbReference type="Proteomes" id="UP001174936">
    <property type="component" value="Unassembled WGS sequence"/>
</dbReference>
<dbReference type="GO" id="GO:0016491">
    <property type="term" value="F:oxidoreductase activity"/>
    <property type="evidence" value="ECO:0007669"/>
    <property type="project" value="UniProtKB-KW"/>
</dbReference>
<evidence type="ECO:0000313" key="3">
    <source>
        <dbReference type="Proteomes" id="UP001174936"/>
    </source>
</evidence>
<evidence type="ECO:0000256" key="1">
    <source>
        <dbReference type="ARBA" id="ARBA00023002"/>
    </source>
</evidence>
<reference evidence="2" key="1">
    <citation type="submission" date="2023-06" db="EMBL/GenBank/DDBJ databases">
        <title>Genome-scale phylogeny and comparative genomics of the fungal order Sordariales.</title>
        <authorList>
            <consortium name="Lawrence Berkeley National Laboratory"/>
            <person name="Hensen N."/>
            <person name="Bonometti L."/>
            <person name="Westerberg I."/>
            <person name="Brannstrom I.O."/>
            <person name="Guillou S."/>
            <person name="Cros-Aarteil S."/>
            <person name="Calhoun S."/>
            <person name="Haridas S."/>
            <person name="Kuo A."/>
            <person name="Mondo S."/>
            <person name="Pangilinan J."/>
            <person name="Riley R."/>
            <person name="Labutti K."/>
            <person name="Andreopoulos B."/>
            <person name="Lipzen A."/>
            <person name="Chen C."/>
            <person name="Yanf M."/>
            <person name="Daum C."/>
            <person name="Ng V."/>
            <person name="Clum A."/>
            <person name="Steindorff A."/>
            <person name="Ohm R."/>
            <person name="Martin F."/>
            <person name="Silar P."/>
            <person name="Natvig D."/>
            <person name="Lalanne C."/>
            <person name="Gautier V."/>
            <person name="Ament-Velasquez S.L."/>
            <person name="Kruys A."/>
            <person name="Hutchinson M.I."/>
            <person name="Powell A.J."/>
            <person name="Barry K."/>
            <person name="Miller A.N."/>
            <person name="Grigoriev I.V."/>
            <person name="Debuchy R."/>
            <person name="Gladieux P."/>
            <person name="Thoren M.H."/>
            <person name="Johannesson H."/>
        </authorList>
    </citation>
    <scope>NUCLEOTIDE SEQUENCE</scope>
    <source>
        <strain evidence="2">SMH2532-1</strain>
    </source>
</reference>
<evidence type="ECO:0000313" key="2">
    <source>
        <dbReference type="EMBL" id="KAK0652706.1"/>
    </source>
</evidence>
<sequence length="345" mass="36543">MATPNTITAYDTPQPGQPVRPPGLGMIGKMRWGVKHPPADPAISFAGKTVLAVGSNTGLGFEAAVKYSALGASKLILGVRTAEKGNDTKARILAITKRSPDSISYLTVDLSTFASVVAFGEALEQEVSASGLDVALLCAGVAPPSYSASEEGYELAVQVNVLSTAVMARVVLPLLKATGPKGGVPPHLTFVNSNANDLVERAWLKGHGDSAFKMANDAKGWSGFRSYATVKLMGMVAMMDVAEKVGREEVVVNAVCPGMCKTDLGRDQPWVAKVVMAGMSPFIHRSAEEGARSLVSATALGVESHGRFWHNDLLYPVNDLLDDKEFVRRTLKEIMEVVDKVGGSD</sequence>
<protein>
    <submittedName>
        <fullName evidence="2">Uncharacterized protein</fullName>
    </submittedName>
</protein>
<dbReference type="PANTHER" id="PTHR43157:SF22">
    <property type="entry name" value="SHORT-CHAIN DEHYDROGENASE_REDUCTASE PHMF"/>
    <property type="match status" value="1"/>
</dbReference>
<comment type="caution">
    <text evidence="2">The sequence shown here is derived from an EMBL/GenBank/DDBJ whole genome shotgun (WGS) entry which is preliminary data.</text>
</comment>
<dbReference type="EMBL" id="JAULSV010000002">
    <property type="protein sequence ID" value="KAK0652706.1"/>
    <property type="molecule type" value="Genomic_DNA"/>
</dbReference>
<dbReference type="PRINTS" id="PR00081">
    <property type="entry name" value="GDHRDH"/>
</dbReference>
<gene>
    <name evidence="2" type="ORF">B0T16DRAFT_443867</name>
</gene>